<proteinExistence type="predicted"/>
<evidence type="ECO:0000256" key="1">
    <source>
        <dbReference type="SAM" id="MobiDB-lite"/>
    </source>
</evidence>
<dbReference type="AlphaFoldDB" id="A0A6F8T7U2"/>
<dbReference type="RefSeq" id="WP_173237599.1">
    <property type="nucleotide sequence ID" value="NZ_AP022839.1"/>
</dbReference>
<organism evidence="2 3">
    <name type="scientific">Legionella antarctica</name>
    <dbReference type="NCBI Taxonomy" id="2708020"/>
    <lineage>
        <taxon>Bacteria</taxon>
        <taxon>Pseudomonadati</taxon>
        <taxon>Pseudomonadota</taxon>
        <taxon>Gammaproteobacteria</taxon>
        <taxon>Legionellales</taxon>
        <taxon>Legionellaceae</taxon>
        <taxon>Legionella</taxon>
    </lineage>
</organism>
<evidence type="ECO:0000313" key="3">
    <source>
        <dbReference type="Proteomes" id="UP000502894"/>
    </source>
</evidence>
<sequence>MSSANKSTSGPGFWQNHSKFWLESGLTQQAYCEQEGISFRSFIYQHNRLSNRKKQTSPHFVEAIPATASRNNQATGIQ</sequence>
<keyword evidence="3" id="KW-1185">Reference proteome</keyword>
<feature type="compositionally biased region" description="Polar residues" evidence="1">
    <location>
        <begin position="68"/>
        <end position="78"/>
    </location>
</feature>
<feature type="region of interest" description="Disordered" evidence="1">
    <location>
        <begin position="54"/>
        <end position="78"/>
    </location>
</feature>
<dbReference type="EMBL" id="AP022839">
    <property type="protein sequence ID" value="BCA96210.1"/>
    <property type="molecule type" value="Genomic_DNA"/>
</dbReference>
<reference evidence="2" key="1">
    <citation type="journal article" date="2020" name="Microbiol. Resour. Announc.">
        <title>Complete Genome Sequence of Novel Psychrotolerant Legionella Strain TUM19329, Isolated from Antarctic Lake Sediment.</title>
        <authorList>
            <person name="Shimada S."/>
            <person name="Nakai R."/>
            <person name="Aoki K."/>
            <person name="Shimoeda N."/>
            <person name="Ohno G."/>
            <person name="Miyazaki Y."/>
            <person name="Kudoh S."/>
            <person name="Imura S."/>
            <person name="Watanabe K."/>
            <person name="Ishii Y."/>
            <person name="Tateda K."/>
        </authorList>
    </citation>
    <scope>NUCLEOTIDE SEQUENCE [LARGE SCALE GENOMIC DNA]</scope>
    <source>
        <strain evidence="2">TUM19329</strain>
    </source>
</reference>
<dbReference type="KEGG" id="lant:TUM19329_25710"/>
<dbReference type="Proteomes" id="UP000502894">
    <property type="component" value="Chromosome"/>
</dbReference>
<evidence type="ECO:0000313" key="2">
    <source>
        <dbReference type="EMBL" id="BCA96210.1"/>
    </source>
</evidence>
<protein>
    <submittedName>
        <fullName evidence="2">Uncharacterized protein</fullName>
    </submittedName>
</protein>
<dbReference type="NCBIfam" id="NF047593">
    <property type="entry name" value="IS66_ISAeme5_TnpA"/>
    <property type="match status" value="1"/>
</dbReference>
<gene>
    <name evidence="2" type="ORF">TUM19329_25710</name>
</gene>
<accession>A0A6F8T7U2</accession>
<name>A0A6F8T7U2_9GAMM</name>